<evidence type="ECO:0000259" key="2">
    <source>
        <dbReference type="Pfam" id="PF01523"/>
    </source>
</evidence>
<proteinExistence type="inferred from homology"/>
<dbReference type="InterPro" id="IPR036059">
    <property type="entry name" value="TldD/PmbA_sf"/>
</dbReference>
<keyword evidence="6" id="KW-1185">Reference proteome</keyword>
<dbReference type="Gene3D" id="3.30.2290.10">
    <property type="entry name" value="PmbA/TldD superfamily"/>
    <property type="match status" value="1"/>
</dbReference>
<feature type="domain" description="Metalloprotease TldD/E central" evidence="4">
    <location>
        <begin position="118"/>
        <end position="221"/>
    </location>
</feature>
<dbReference type="SUPFAM" id="SSF111283">
    <property type="entry name" value="Putative modulator of DNA gyrase, PmbA/TldD"/>
    <property type="match status" value="1"/>
</dbReference>
<evidence type="ECO:0000256" key="1">
    <source>
        <dbReference type="ARBA" id="ARBA00005836"/>
    </source>
</evidence>
<dbReference type="Pfam" id="PF19289">
    <property type="entry name" value="PmbA_TldD_3rd"/>
    <property type="match status" value="1"/>
</dbReference>
<dbReference type="InterPro" id="IPR035068">
    <property type="entry name" value="TldD/PmbA_N"/>
</dbReference>
<dbReference type="GO" id="GO:0006508">
    <property type="term" value="P:proteolysis"/>
    <property type="evidence" value="ECO:0007669"/>
    <property type="project" value="InterPro"/>
</dbReference>
<dbReference type="Proteomes" id="UP000471031">
    <property type="component" value="Unassembled WGS sequence"/>
</dbReference>
<comment type="similarity">
    <text evidence="1">Belongs to the peptidase U62 family.</text>
</comment>
<dbReference type="RefSeq" id="WP_328793892.1">
    <property type="nucleotide sequence ID" value="NZ_JAFBDC010000013.1"/>
</dbReference>
<dbReference type="InterPro" id="IPR002510">
    <property type="entry name" value="Metalloprtase-TldD/E_N"/>
</dbReference>
<comment type="caution">
    <text evidence="5">The sequence shown here is derived from an EMBL/GenBank/DDBJ whole genome shotgun (WGS) entry which is preliminary data.</text>
</comment>
<dbReference type="EMBL" id="WXEX01000007">
    <property type="protein sequence ID" value="MZP43280.1"/>
    <property type="molecule type" value="Genomic_DNA"/>
</dbReference>
<dbReference type="InterPro" id="IPR047657">
    <property type="entry name" value="PmbA"/>
</dbReference>
<dbReference type="PANTHER" id="PTHR43421">
    <property type="entry name" value="METALLOPROTEASE PMBA"/>
    <property type="match status" value="1"/>
</dbReference>
<name>A0A845LED1_HELGE</name>
<gene>
    <name evidence="5" type="ORF">GTO89_09540</name>
</gene>
<dbReference type="GO" id="GO:0005829">
    <property type="term" value="C:cytosol"/>
    <property type="evidence" value="ECO:0007669"/>
    <property type="project" value="TreeGrafter"/>
</dbReference>
<sequence length="448" mass="47653">MSQIAMRELARQMVERAQAKGANQSEAYGLDSKELSIDVSKGIVETMKLAEDRGIGIRVFQNGKMGYSFTSDLSETALEATVDRALANARWNAEDRFRGLPGKAEAYPEVNTHDPAIAGIPVERKIELAKTIEATAKAVDPRIKIIERSSYSDAEYRVTIINSQGVDAAYQGAYCGGYAYLVAEENGESQTGFSLSYGLSFDGIDPQKIGKEAAEKALRMLGAKPLSSRRAPVVFDPYVATQFLGILAPSLTAEAVQKGKSLFAGKKGQKIAAAEVTIIDDGRMEGRILSAPFDGEGVPTSRTVLIDQGSLEAFLHNTYTAAKEGAASTGNGSRGSFRGTPEVGTTNFYLQAGERPPDELIGEIESGFYVTEVMGMHTANPISGDFSVGAAGLLIEQGRLTRPVRGVAIAGNLLDWLTGIDGVGSDLTFFIGKGAPTLRAKEMAISGA</sequence>
<evidence type="ECO:0000313" key="6">
    <source>
        <dbReference type="Proteomes" id="UP000471031"/>
    </source>
</evidence>
<feature type="domain" description="Metalloprotease TldD/E N-terminal" evidence="2">
    <location>
        <begin position="26"/>
        <end position="89"/>
    </location>
</feature>
<dbReference type="InterPro" id="IPR045570">
    <property type="entry name" value="Metalloprtase-TldD/E_cen_dom"/>
</dbReference>
<protein>
    <submittedName>
        <fullName evidence="5">TldD/PmbA family protein</fullName>
    </submittedName>
</protein>
<dbReference type="Pfam" id="PF19290">
    <property type="entry name" value="PmbA_TldD_2nd"/>
    <property type="match status" value="1"/>
</dbReference>
<evidence type="ECO:0000259" key="4">
    <source>
        <dbReference type="Pfam" id="PF19290"/>
    </source>
</evidence>
<evidence type="ECO:0000259" key="3">
    <source>
        <dbReference type="Pfam" id="PF19289"/>
    </source>
</evidence>
<accession>A0A845LED1</accession>
<reference evidence="5 6" key="1">
    <citation type="submission" date="2020-01" db="EMBL/GenBank/DDBJ databases">
        <title>Whole genome sequence of Heliobacterium gestii DSM 11169.</title>
        <authorList>
            <person name="Kyndt J.A."/>
            <person name="Meyer T.E."/>
        </authorList>
    </citation>
    <scope>NUCLEOTIDE SEQUENCE [LARGE SCALE GENOMIC DNA]</scope>
    <source>
        <strain evidence="5 6">DSM 11169</strain>
    </source>
</reference>
<dbReference type="Pfam" id="PF01523">
    <property type="entry name" value="PmbA_TldD_1st"/>
    <property type="match status" value="1"/>
</dbReference>
<dbReference type="GO" id="GO:0008237">
    <property type="term" value="F:metallopeptidase activity"/>
    <property type="evidence" value="ECO:0007669"/>
    <property type="project" value="InterPro"/>
</dbReference>
<dbReference type="AlphaFoldDB" id="A0A845LED1"/>
<organism evidence="5 6">
    <name type="scientific">Heliomicrobium gestii</name>
    <name type="common">Heliobacterium gestii</name>
    <dbReference type="NCBI Taxonomy" id="2699"/>
    <lineage>
        <taxon>Bacteria</taxon>
        <taxon>Bacillati</taxon>
        <taxon>Bacillota</taxon>
        <taxon>Clostridia</taxon>
        <taxon>Eubacteriales</taxon>
        <taxon>Heliobacteriaceae</taxon>
        <taxon>Heliomicrobium</taxon>
    </lineage>
</organism>
<dbReference type="InterPro" id="IPR045569">
    <property type="entry name" value="Metalloprtase-TldD/E_C"/>
</dbReference>
<evidence type="ECO:0000313" key="5">
    <source>
        <dbReference type="EMBL" id="MZP43280.1"/>
    </source>
</evidence>
<dbReference type="PANTHER" id="PTHR43421:SF1">
    <property type="entry name" value="METALLOPROTEASE PMBA"/>
    <property type="match status" value="1"/>
</dbReference>
<feature type="domain" description="Metalloprotease TldD/E C-terminal" evidence="3">
    <location>
        <begin position="229"/>
        <end position="447"/>
    </location>
</feature>